<evidence type="ECO:0000256" key="1">
    <source>
        <dbReference type="ARBA" id="ARBA00004155"/>
    </source>
</evidence>
<dbReference type="AlphaFoldDB" id="A0A8H6E8H2"/>
<comment type="caution">
    <text evidence="14">The sequence shown here is derived from an EMBL/GenBank/DDBJ whole genome shotgun (WGS) entry which is preliminary data.</text>
</comment>
<feature type="transmembrane region" description="Helical" evidence="13">
    <location>
        <begin position="330"/>
        <end position="352"/>
    </location>
</feature>
<dbReference type="PANTHER" id="PTHR16130">
    <property type="entry name" value="LYSOSOMAL COBALAMIN TRANSPORTER-RELATED"/>
    <property type="match status" value="1"/>
</dbReference>
<dbReference type="InterPro" id="IPR006876">
    <property type="entry name" value="LMBR1-like_membr_prot"/>
</dbReference>
<feature type="transmembrane region" description="Helical" evidence="13">
    <location>
        <begin position="364"/>
        <end position="382"/>
    </location>
</feature>
<evidence type="ECO:0000256" key="8">
    <source>
        <dbReference type="ARBA" id="ARBA00023136"/>
    </source>
</evidence>
<feature type="transmembrane region" description="Helical" evidence="13">
    <location>
        <begin position="7"/>
        <end position="29"/>
    </location>
</feature>
<feature type="transmembrane region" description="Helical" evidence="13">
    <location>
        <begin position="524"/>
        <end position="549"/>
    </location>
</feature>
<dbReference type="Pfam" id="PF04791">
    <property type="entry name" value="LMBR1"/>
    <property type="match status" value="1"/>
</dbReference>
<feature type="transmembrane region" description="Helical" evidence="13">
    <location>
        <begin position="206"/>
        <end position="225"/>
    </location>
</feature>
<feature type="transmembrane region" description="Helical" evidence="13">
    <location>
        <begin position="394"/>
        <end position="419"/>
    </location>
</feature>
<name>A0A8H6E8H2_PETAA</name>
<dbReference type="GO" id="GO:0005774">
    <property type="term" value="C:vacuolar membrane"/>
    <property type="evidence" value="ECO:0007669"/>
    <property type="project" value="TreeGrafter"/>
</dbReference>
<keyword evidence="6 13" id="KW-0812">Transmembrane</keyword>
<evidence type="ECO:0000256" key="3">
    <source>
        <dbReference type="ARBA" id="ARBA00017088"/>
    </source>
</evidence>
<evidence type="ECO:0000256" key="7">
    <source>
        <dbReference type="ARBA" id="ARBA00022989"/>
    </source>
</evidence>
<comment type="function">
    <text evidence="11">Probable lysosomal cobalamin transporter. Required to export cobalamin from lysosomes allowing its conversion to cofactors.</text>
</comment>
<evidence type="ECO:0000256" key="11">
    <source>
        <dbReference type="ARBA" id="ARBA00025515"/>
    </source>
</evidence>
<evidence type="ECO:0000256" key="5">
    <source>
        <dbReference type="ARBA" id="ARBA00022628"/>
    </source>
</evidence>
<feature type="compositionally biased region" description="Acidic residues" evidence="12">
    <location>
        <begin position="559"/>
        <end position="570"/>
    </location>
</feature>
<keyword evidence="4" id="KW-0813">Transport</keyword>
<evidence type="ECO:0000256" key="12">
    <source>
        <dbReference type="SAM" id="MobiDB-lite"/>
    </source>
</evidence>
<dbReference type="PANTHER" id="PTHR16130:SF2">
    <property type="entry name" value="LYSOSOMAL COBALAMIN TRANSPORT ESCORT PROTEIN LMBD1"/>
    <property type="match status" value="1"/>
</dbReference>
<feature type="transmembrane region" description="Helical" evidence="13">
    <location>
        <begin position="41"/>
        <end position="74"/>
    </location>
</feature>
<evidence type="ECO:0000256" key="4">
    <source>
        <dbReference type="ARBA" id="ARBA00022448"/>
    </source>
</evidence>
<comment type="subcellular location">
    <subcellularLocation>
        <location evidence="1">Lysosome membrane</location>
        <topology evidence="1">Multi-pass membrane protein</topology>
    </subcellularLocation>
</comment>
<sequence length="582" mass="64985">MALLQTSLIWVMYAIVIAILVTVASVFVYVYQTPRDRSQSVTLTCIVAITTLLATALLVPVDVALVSSTTSPALGRRKDWATQNEIDRILYSLKIVYYFLYSMDALFCLLVIPFIYFWYEEYDEVASETGEQTLGQRLWAAFKYTISFIAIVVVLFLVGFFVPVAKDAKDGGLDFFKNLLTENRKLLKPLFTVPPATTSRHGGERALTFALGLLIAIGLCLYVLYTSTGLALLPISLVKAGPSVSSPTLKATTAVQLDSNRERQRQLEGRCGGNPGLLSSKDRRELDTLVREERTLIRRQRLADEARCEGQSRLMRAWLKVDAIFRPLQFIFGITLSVVALIIWISMLLTAIDKASNSLCKHRCGYILGHINVFNPINWVLVQSAKVFPVDYAIFTILVLLLFSSSVIGITAVGIRFLWIRIFQIRKGHTSPQALLLATAILMLIILALNYSTTMMIAPQYATYGRQTFCDRKLGFSEQQPDCSNAQHLVKPCSELADNLVAQQVCTPSVASTFLNRVAINFPFFGAIFFWGQFAFLGIYVLVLVTALLRSPKLDERQLDEDVEEAEEESLLASARGQIETT</sequence>
<keyword evidence="5" id="KW-0846">Cobalamin</keyword>
<keyword evidence="15" id="KW-1185">Reference proteome</keyword>
<gene>
    <name evidence="14" type="primary">LMBRD1</name>
    <name evidence="14" type="ORF">ETB97_010160</name>
</gene>
<dbReference type="EMBL" id="SPNV01000052">
    <property type="protein sequence ID" value="KAF5863402.1"/>
    <property type="molecule type" value="Genomic_DNA"/>
</dbReference>
<evidence type="ECO:0000256" key="13">
    <source>
        <dbReference type="SAM" id="Phobius"/>
    </source>
</evidence>
<evidence type="ECO:0000256" key="6">
    <source>
        <dbReference type="ARBA" id="ARBA00022692"/>
    </source>
</evidence>
<evidence type="ECO:0000313" key="14">
    <source>
        <dbReference type="EMBL" id="KAF5863402.1"/>
    </source>
</evidence>
<feature type="transmembrane region" description="Helical" evidence="13">
    <location>
        <begin position="139"/>
        <end position="162"/>
    </location>
</feature>
<evidence type="ECO:0000256" key="9">
    <source>
        <dbReference type="ARBA" id="ARBA00023228"/>
    </source>
</evidence>
<dbReference type="Proteomes" id="UP000541154">
    <property type="component" value="Unassembled WGS sequence"/>
</dbReference>
<feature type="region of interest" description="Disordered" evidence="12">
    <location>
        <begin position="559"/>
        <end position="582"/>
    </location>
</feature>
<dbReference type="GO" id="GO:0031419">
    <property type="term" value="F:cobalamin binding"/>
    <property type="evidence" value="ECO:0007669"/>
    <property type="project" value="UniProtKB-KW"/>
</dbReference>
<dbReference type="InterPro" id="IPR050854">
    <property type="entry name" value="LMBD1_LysCbl_Transport"/>
</dbReference>
<proteinExistence type="inferred from homology"/>
<organism evidence="14 15">
    <name type="scientific">Petromyces alliaceus</name>
    <name type="common">Aspergillus alliaceus</name>
    <dbReference type="NCBI Taxonomy" id="209559"/>
    <lineage>
        <taxon>Eukaryota</taxon>
        <taxon>Fungi</taxon>
        <taxon>Dikarya</taxon>
        <taxon>Ascomycota</taxon>
        <taxon>Pezizomycotina</taxon>
        <taxon>Eurotiomycetes</taxon>
        <taxon>Eurotiomycetidae</taxon>
        <taxon>Eurotiales</taxon>
        <taxon>Aspergillaceae</taxon>
        <taxon>Aspergillus</taxon>
        <taxon>Aspergillus subgen. Circumdati</taxon>
    </lineage>
</organism>
<evidence type="ECO:0000256" key="10">
    <source>
        <dbReference type="ARBA" id="ARBA00023285"/>
    </source>
</evidence>
<evidence type="ECO:0000256" key="2">
    <source>
        <dbReference type="ARBA" id="ARBA00009901"/>
    </source>
</evidence>
<protein>
    <recommendedName>
        <fullName evidence="3">Probable lysosomal cobalamin transporter</fullName>
    </recommendedName>
</protein>
<accession>A0A8H6E8H2</accession>
<comment type="similarity">
    <text evidence="2">Belongs to the LIMR family. LMBRD1 subfamily.</text>
</comment>
<keyword evidence="10" id="KW-0170">Cobalt</keyword>
<feature type="transmembrane region" description="Helical" evidence="13">
    <location>
        <begin position="431"/>
        <end position="451"/>
    </location>
</feature>
<keyword evidence="7 13" id="KW-1133">Transmembrane helix</keyword>
<reference evidence="14 15" key="1">
    <citation type="submission" date="2019-04" db="EMBL/GenBank/DDBJ databases">
        <title>Aspergillus burnettii sp. nov., novel species from soil in southeast Queensland.</title>
        <authorList>
            <person name="Gilchrist C.L.M."/>
            <person name="Pitt J.I."/>
            <person name="Lange L."/>
            <person name="Lacey H.J."/>
            <person name="Vuong D."/>
            <person name="Midgley D.J."/>
            <person name="Greenfield P."/>
            <person name="Bradbury M."/>
            <person name="Lacey E."/>
            <person name="Busk P.K."/>
            <person name="Pilgaard B."/>
            <person name="Chooi Y.H."/>
            <person name="Piggott A.M."/>
        </authorList>
    </citation>
    <scope>NUCLEOTIDE SEQUENCE [LARGE SCALE GENOMIC DNA]</scope>
    <source>
        <strain evidence="14 15">FRR 5400</strain>
    </source>
</reference>
<feature type="transmembrane region" description="Helical" evidence="13">
    <location>
        <begin position="95"/>
        <end position="119"/>
    </location>
</feature>
<keyword evidence="9" id="KW-0458">Lysosome</keyword>
<keyword evidence="8 13" id="KW-0472">Membrane</keyword>
<dbReference type="GO" id="GO:0072665">
    <property type="term" value="P:protein localization to vacuole"/>
    <property type="evidence" value="ECO:0007669"/>
    <property type="project" value="TreeGrafter"/>
</dbReference>
<evidence type="ECO:0000313" key="15">
    <source>
        <dbReference type="Proteomes" id="UP000541154"/>
    </source>
</evidence>